<sequence>MVPPAELPIVRMVVGEEIFGANEQLVSELDALRDMWRMLREANEGRYAEDEALAAGGTPRTRPQTPLRGPRKHVHASLAAQLRAVLNGDVDQAALPPPDSAREAEIRAMLADPGKSKTSESARRDALGGRHAVKASESADEVVALQPDLTALRVDAVKPLLLEALAREHAILLQEVAYLQACLEAEVAYKPPPAPPTLDELRVLEGKLMPKGAAATTTAAPKIESNRAAVKLGPVRGPVPLRRRGRAVRPAAVPIAPGGKLPSPPPGRRRN</sequence>
<evidence type="ECO:0000256" key="1">
    <source>
        <dbReference type="SAM" id="MobiDB-lite"/>
    </source>
</evidence>
<dbReference type="AlphaFoldDB" id="A0A0L0D682"/>
<dbReference type="GeneID" id="25563503"/>
<accession>A0A0L0D682</accession>
<dbReference type="Proteomes" id="UP000054408">
    <property type="component" value="Unassembled WGS sequence"/>
</dbReference>
<feature type="region of interest" description="Disordered" evidence="1">
    <location>
        <begin position="111"/>
        <end position="132"/>
    </location>
</feature>
<gene>
    <name evidence="2" type="ORF">AMSG_03936</name>
</gene>
<feature type="compositionally biased region" description="Pro residues" evidence="1">
    <location>
        <begin position="262"/>
        <end position="271"/>
    </location>
</feature>
<organism evidence="2 3">
    <name type="scientific">Thecamonas trahens ATCC 50062</name>
    <dbReference type="NCBI Taxonomy" id="461836"/>
    <lineage>
        <taxon>Eukaryota</taxon>
        <taxon>Apusozoa</taxon>
        <taxon>Apusomonadida</taxon>
        <taxon>Apusomonadidae</taxon>
        <taxon>Thecamonas</taxon>
    </lineage>
</organism>
<proteinExistence type="predicted"/>
<keyword evidence="3" id="KW-1185">Reference proteome</keyword>
<dbReference type="RefSeq" id="XP_013759187.1">
    <property type="nucleotide sequence ID" value="XM_013903733.1"/>
</dbReference>
<dbReference type="EMBL" id="GL349448">
    <property type="protein sequence ID" value="KNC47705.1"/>
    <property type="molecule type" value="Genomic_DNA"/>
</dbReference>
<evidence type="ECO:0000313" key="3">
    <source>
        <dbReference type="Proteomes" id="UP000054408"/>
    </source>
</evidence>
<evidence type="ECO:0000313" key="2">
    <source>
        <dbReference type="EMBL" id="KNC47705.1"/>
    </source>
</evidence>
<feature type="region of interest" description="Disordered" evidence="1">
    <location>
        <begin position="50"/>
        <end position="70"/>
    </location>
</feature>
<dbReference type="PANTHER" id="PTHR28601">
    <property type="entry name" value="COILED-COIL DOMAIN-CONTAINING PROTEIN 24"/>
    <property type="match status" value="1"/>
</dbReference>
<feature type="compositionally biased region" description="Basic and acidic residues" evidence="1">
    <location>
        <begin position="114"/>
        <end position="128"/>
    </location>
</feature>
<dbReference type="PANTHER" id="PTHR28601:SF1">
    <property type="entry name" value="COILED-COIL DOMAIN-CONTAINING PROTEIN 24"/>
    <property type="match status" value="1"/>
</dbReference>
<feature type="region of interest" description="Disordered" evidence="1">
    <location>
        <begin position="234"/>
        <end position="271"/>
    </location>
</feature>
<reference evidence="2 3" key="1">
    <citation type="submission" date="2010-05" db="EMBL/GenBank/DDBJ databases">
        <title>The Genome Sequence of Thecamonas trahens ATCC 50062.</title>
        <authorList>
            <consortium name="The Broad Institute Genome Sequencing Platform"/>
            <person name="Russ C."/>
            <person name="Cuomo C."/>
            <person name="Shea T."/>
            <person name="Young S.K."/>
            <person name="Zeng Q."/>
            <person name="Koehrsen M."/>
            <person name="Haas B."/>
            <person name="Borodovsky M."/>
            <person name="Guigo R."/>
            <person name="Alvarado L."/>
            <person name="Berlin A."/>
            <person name="Bochicchio J."/>
            <person name="Borenstein D."/>
            <person name="Chapman S."/>
            <person name="Chen Z."/>
            <person name="Freedman E."/>
            <person name="Gellesch M."/>
            <person name="Goldberg J."/>
            <person name="Griggs A."/>
            <person name="Gujja S."/>
            <person name="Heilman E."/>
            <person name="Heiman D."/>
            <person name="Hepburn T."/>
            <person name="Howarth C."/>
            <person name="Jen D."/>
            <person name="Larson L."/>
            <person name="Mehta T."/>
            <person name="Park D."/>
            <person name="Pearson M."/>
            <person name="Roberts A."/>
            <person name="Saif S."/>
            <person name="Shenoy N."/>
            <person name="Sisk P."/>
            <person name="Stolte C."/>
            <person name="Sykes S."/>
            <person name="Thomson T."/>
            <person name="Walk T."/>
            <person name="White J."/>
            <person name="Yandava C."/>
            <person name="Burger G."/>
            <person name="Gray M.W."/>
            <person name="Holland P.W.H."/>
            <person name="King N."/>
            <person name="Lang F.B.F."/>
            <person name="Roger A.J."/>
            <person name="Ruiz-Trillo I."/>
            <person name="Lander E."/>
            <person name="Nusbaum C."/>
        </authorList>
    </citation>
    <scope>NUCLEOTIDE SEQUENCE [LARGE SCALE GENOMIC DNA]</scope>
    <source>
        <strain evidence="2 3">ATCC 50062</strain>
    </source>
</reference>
<dbReference type="InterPro" id="IPR031367">
    <property type="entry name" value="CCDC24"/>
</dbReference>
<name>A0A0L0D682_THETB</name>
<feature type="compositionally biased region" description="Low complexity" evidence="1">
    <location>
        <begin position="248"/>
        <end position="259"/>
    </location>
</feature>
<protein>
    <submittedName>
        <fullName evidence="2">Uncharacterized protein</fullName>
    </submittedName>
</protein>
<dbReference type="Pfam" id="PF15669">
    <property type="entry name" value="CCDC24"/>
    <property type="match status" value="1"/>
</dbReference>